<dbReference type="AlphaFoldDB" id="A0A6G1DD21"/>
<name>A0A6G1DD21_9ORYZ</name>
<dbReference type="EMBL" id="SPHZ02000006">
    <property type="protein sequence ID" value="KAF0910301.1"/>
    <property type="molecule type" value="Genomic_DNA"/>
</dbReference>
<feature type="region of interest" description="Disordered" evidence="1">
    <location>
        <begin position="64"/>
        <end position="95"/>
    </location>
</feature>
<gene>
    <name evidence="2" type="ORF">E2562_001485</name>
</gene>
<feature type="region of interest" description="Disordered" evidence="1">
    <location>
        <begin position="1"/>
        <end position="40"/>
    </location>
</feature>
<evidence type="ECO:0000313" key="2">
    <source>
        <dbReference type="EMBL" id="KAF0910301.1"/>
    </source>
</evidence>
<sequence length="95" mass="10034">MQPAQSCAPTDRGAHRRDGARKGQSGNPEQKAGGDFAPGSALVQSWTVGPVLVGPGHSVTRVAPARRGLGRREEAWGNPRRLSYPREAWGGPHAS</sequence>
<evidence type="ECO:0000313" key="3">
    <source>
        <dbReference type="Proteomes" id="UP000479710"/>
    </source>
</evidence>
<proteinExistence type="predicted"/>
<accession>A0A6G1DD21</accession>
<comment type="caution">
    <text evidence="2">The sequence shown here is derived from an EMBL/GenBank/DDBJ whole genome shotgun (WGS) entry which is preliminary data.</text>
</comment>
<reference evidence="2 3" key="1">
    <citation type="submission" date="2019-11" db="EMBL/GenBank/DDBJ databases">
        <title>Whole genome sequence of Oryza granulata.</title>
        <authorList>
            <person name="Li W."/>
        </authorList>
    </citation>
    <scope>NUCLEOTIDE SEQUENCE [LARGE SCALE GENOMIC DNA]</scope>
    <source>
        <strain evidence="3">cv. Menghai</strain>
        <tissue evidence="2">Leaf</tissue>
    </source>
</reference>
<organism evidence="2 3">
    <name type="scientific">Oryza meyeriana var. granulata</name>
    <dbReference type="NCBI Taxonomy" id="110450"/>
    <lineage>
        <taxon>Eukaryota</taxon>
        <taxon>Viridiplantae</taxon>
        <taxon>Streptophyta</taxon>
        <taxon>Embryophyta</taxon>
        <taxon>Tracheophyta</taxon>
        <taxon>Spermatophyta</taxon>
        <taxon>Magnoliopsida</taxon>
        <taxon>Liliopsida</taxon>
        <taxon>Poales</taxon>
        <taxon>Poaceae</taxon>
        <taxon>BOP clade</taxon>
        <taxon>Oryzoideae</taxon>
        <taxon>Oryzeae</taxon>
        <taxon>Oryzinae</taxon>
        <taxon>Oryza</taxon>
        <taxon>Oryza meyeriana</taxon>
    </lineage>
</organism>
<dbReference type="Proteomes" id="UP000479710">
    <property type="component" value="Unassembled WGS sequence"/>
</dbReference>
<evidence type="ECO:0000256" key="1">
    <source>
        <dbReference type="SAM" id="MobiDB-lite"/>
    </source>
</evidence>
<protein>
    <submittedName>
        <fullName evidence="2">Uncharacterized protein</fullName>
    </submittedName>
</protein>
<keyword evidence="3" id="KW-1185">Reference proteome</keyword>
<feature type="compositionally biased region" description="Basic and acidic residues" evidence="1">
    <location>
        <begin position="12"/>
        <end position="21"/>
    </location>
</feature>